<name>A0A653DBD0_CALMS</name>
<dbReference type="EMBL" id="CAACVG010011172">
    <property type="protein sequence ID" value="VEN57500.1"/>
    <property type="molecule type" value="Genomic_DNA"/>
</dbReference>
<reference evidence="1 2" key="1">
    <citation type="submission" date="2019-01" db="EMBL/GenBank/DDBJ databases">
        <authorList>
            <person name="Sayadi A."/>
        </authorList>
    </citation>
    <scope>NUCLEOTIDE SEQUENCE [LARGE SCALE GENOMIC DNA]</scope>
</reference>
<gene>
    <name evidence="1" type="ORF">CALMAC_LOCUS16108</name>
</gene>
<evidence type="ECO:0000313" key="1">
    <source>
        <dbReference type="EMBL" id="VEN57500.1"/>
    </source>
</evidence>
<protein>
    <submittedName>
        <fullName evidence="1">Uncharacterized protein</fullName>
    </submittedName>
</protein>
<feature type="non-terminal residue" evidence="1">
    <location>
        <position position="1"/>
    </location>
</feature>
<sequence>DRLPCQDSESRSIGAVVDFAGAELTKSGQIVHQGVSWTLETLLVAIDKLHQRTKGILSGYLRRRTEYLEHLRDLLEADSRSTGPTQIGGHPYIAVRTDTALPFINNVMEARSAAEIPCRFNTVFLTVCILFVILNRLNK</sequence>
<proteinExistence type="predicted"/>
<dbReference type="Proteomes" id="UP000410492">
    <property type="component" value="Unassembled WGS sequence"/>
</dbReference>
<organism evidence="1 2">
    <name type="scientific">Callosobruchus maculatus</name>
    <name type="common">Southern cowpea weevil</name>
    <name type="synonym">Pulse bruchid</name>
    <dbReference type="NCBI Taxonomy" id="64391"/>
    <lineage>
        <taxon>Eukaryota</taxon>
        <taxon>Metazoa</taxon>
        <taxon>Ecdysozoa</taxon>
        <taxon>Arthropoda</taxon>
        <taxon>Hexapoda</taxon>
        <taxon>Insecta</taxon>
        <taxon>Pterygota</taxon>
        <taxon>Neoptera</taxon>
        <taxon>Endopterygota</taxon>
        <taxon>Coleoptera</taxon>
        <taxon>Polyphaga</taxon>
        <taxon>Cucujiformia</taxon>
        <taxon>Chrysomeloidea</taxon>
        <taxon>Chrysomelidae</taxon>
        <taxon>Bruchinae</taxon>
        <taxon>Bruchini</taxon>
        <taxon>Callosobruchus</taxon>
    </lineage>
</organism>
<accession>A0A653DBD0</accession>
<evidence type="ECO:0000313" key="2">
    <source>
        <dbReference type="Proteomes" id="UP000410492"/>
    </source>
</evidence>
<keyword evidence="2" id="KW-1185">Reference proteome</keyword>
<dbReference type="AlphaFoldDB" id="A0A653DBD0"/>
<dbReference type="OrthoDB" id="10422737at2759"/>